<dbReference type="InterPro" id="IPR036390">
    <property type="entry name" value="WH_DNA-bd_sf"/>
</dbReference>
<dbReference type="PANTHER" id="PTHR43537">
    <property type="entry name" value="TRANSCRIPTIONAL REGULATOR, GNTR FAMILY"/>
    <property type="match status" value="1"/>
</dbReference>
<dbReference type="SUPFAM" id="SSF46785">
    <property type="entry name" value="Winged helix' DNA-binding domain"/>
    <property type="match status" value="2"/>
</dbReference>
<dbReference type="PANTHER" id="PTHR43537:SF5">
    <property type="entry name" value="UXU OPERON TRANSCRIPTIONAL REGULATOR"/>
    <property type="match status" value="1"/>
</dbReference>
<evidence type="ECO:0000313" key="6">
    <source>
        <dbReference type="Proteomes" id="UP000561459"/>
    </source>
</evidence>
<dbReference type="GO" id="GO:0003677">
    <property type="term" value="F:DNA binding"/>
    <property type="evidence" value="ECO:0007669"/>
    <property type="project" value="UniProtKB-KW"/>
</dbReference>
<evidence type="ECO:0000313" key="5">
    <source>
        <dbReference type="EMBL" id="MBB3940376.1"/>
    </source>
</evidence>
<dbReference type="RefSeq" id="WP_183616996.1">
    <property type="nucleotide sequence ID" value="NZ_JACIDY010000004.1"/>
</dbReference>
<proteinExistence type="predicted"/>
<gene>
    <name evidence="5" type="ORF">GGR39_002033</name>
</gene>
<keyword evidence="1" id="KW-0805">Transcription regulation</keyword>
<protein>
    <submittedName>
        <fullName evidence="5">DNA-binding FadR family transcriptional regulator</fullName>
    </submittedName>
</protein>
<comment type="caution">
    <text evidence="5">The sequence shown here is derived from an EMBL/GenBank/DDBJ whole genome shotgun (WGS) entry which is preliminary data.</text>
</comment>
<evidence type="ECO:0000259" key="4">
    <source>
        <dbReference type="PROSITE" id="PS50949"/>
    </source>
</evidence>
<sequence>MRRNDAGRPAGAGPAERRVVQAIRLLRAKASDAQDMCRLGDEHQLSAEFGVCRSTMRSAVRELERQGVIRVVRGRLGGLYGGGRPSAEATQKLVDHLTLAELPTLDVAKFAMALYRLGIREATRRISPEGRQRLAHDIQKMSAMDKGNWSLEAWQIFRTDLVSLAGGAALSFLHSAYHGAYHNAMMSELHLVDIRGNPISDRDEVMWELELCVAQAVLAGDVSSADRAACDCTDQEAEYVKMTLADGMLSQTLRPHTLFRPSANAPASAMKLAHHVLRALHQRISEPDVYPGHYLGTIAALAASYGVSIDVMRDTVLLADQQKLIELRRGRHGGVYVSRTRQSEATMEVAQHLAALSADDELMALLTQLEEITPHEMAGHIALDILRQAIAELSTQPNLYH</sequence>
<dbReference type="InterPro" id="IPR000524">
    <property type="entry name" value="Tscrpt_reg_HTH_GntR"/>
</dbReference>
<feature type="domain" description="HTH gntR-type" evidence="4">
    <location>
        <begin position="270"/>
        <end position="340"/>
    </location>
</feature>
<dbReference type="PRINTS" id="PR00035">
    <property type="entry name" value="HTHGNTR"/>
</dbReference>
<dbReference type="AlphaFoldDB" id="A0A7W6C6F3"/>
<dbReference type="EMBL" id="JACIDY010000004">
    <property type="protein sequence ID" value="MBB3940376.1"/>
    <property type="molecule type" value="Genomic_DNA"/>
</dbReference>
<evidence type="ECO:0000256" key="2">
    <source>
        <dbReference type="ARBA" id="ARBA00023125"/>
    </source>
</evidence>
<dbReference type="InterPro" id="IPR036388">
    <property type="entry name" value="WH-like_DNA-bd_sf"/>
</dbReference>
<dbReference type="Gene3D" id="1.10.10.10">
    <property type="entry name" value="Winged helix-like DNA-binding domain superfamily/Winged helix DNA-binding domain"/>
    <property type="match status" value="2"/>
</dbReference>
<dbReference type="GO" id="GO:0003700">
    <property type="term" value="F:DNA-binding transcription factor activity"/>
    <property type="evidence" value="ECO:0007669"/>
    <property type="project" value="InterPro"/>
</dbReference>
<reference evidence="5 6" key="1">
    <citation type="submission" date="2020-08" db="EMBL/GenBank/DDBJ databases">
        <title>Genomic Encyclopedia of Type Strains, Phase IV (KMG-IV): sequencing the most valuable type-strain genomes for metagenomic binning, comparative biology and taxonomic classification.</title>
        <authorList>
            <person name="Goeker M."/>
        </authorList>
    </citation>
    <scope>NUCLEOTIDE SEQUENCE [LARGE SCALE GENOMIC DNA]</scope>
    <source>
        <strain evidence="5 6">DSM 27568</strain>
    </source>
</reference>
<keyword evidence="2 5" id="KW-0238">DNA-binding</keyword>
<evidence type="ECO:0000256" key="3">
    <source>
        <dbReference type="ARBA" id="ARBA00023163"/>
    </source>
</evidence>
<keyword evidence="3" id="KW-0804">Transcription</keyword>
<keyword evidence="6" id="KW-1185">Reference proteome</keyword>
<evidence type="ECO:0000256" key="1">
    <source>
        <dbReference type="ARBA" id="ARBA00023015"/>
    </source>
</evidence>
<organism evidence="5 6">
    <name type="scientific">Novosphingobium fluoreni</name>
    <dbReference type="NCBI Taxonomy" id="1391222"/>
    <lineage>
        <taxon>Bacteria</taxon>
        <taxon>Pseudomonadati</taxon>
        <taxon>Pseudomonadota</taxon>
        <taxon>Alphaproteobacteria</taxon>
        <taxon>Sphingomonadales</taxon>
        <taxon>Sphingomonadaceae</taxon>
        <taxon>Novosphingobium</taxon>
    </lineage>
</organism>
<dbReference type="PROSITE" id="PS50949">
    <property type="entry name" value="HTH_GNTR"/>
    <property type="match status" value="1"/>
</dbReference>
<dbReference type="Proteomes" id="UP000561459">
    <property type="component" value="Unassembled WGS sequence"/>
</dbReference>
<name>A0A7W6C6F3_9SPHN</name>
<accession>A0A7W6C6F3</accession>